<dbReference type="EMBL" id="JACRSQ010000024">
    <property type="protein sequence ID" value="MBC8544536.1"/>
    <property type="molecule type" value="Genomic_DNA"/>
</dbReference>
<proteinExistence type="predicted"/>
<organism evidence="2 3">
    <name type="scientific">Bianquea renquensis</name>
    <dbReference type="NCBI Taxonomy" id="2763661"/>
    <lineage>
        <taxon>Bacteria</taxon>
        <taxon>Bacillati</taxon>
        <taxon>Bacillota</taxon>
        <taxon>Clostridia</taxon>
        <taxon>Eubacteriales</taxon>
        <taxon>Bianqueaceae</taxon>
        <taxon>Bianquea</taxon>
    </lineage>
</organism>
<evidence type="ECO:0000313" key="3">
    <source>
        <dbReference type="Proteomes" id="UP000657006"/>
    </source>
</evidence>
<feature type="domain" description="Beta-lactamase-related" evidence="1">
    <location>
        <begin position="61"/>
        <end position="341"/>
    </location>
</feature>
<accession>A0A926I2X3</accession>
<dbReference type="GO" id="GO:0016787">
    <property type="term" value="F:hydrolase activity"/>
    <property type="evidence" value="ECO:0007669"/>
    <property type="project" value="UniProtKB-KW"/>
</dbReference>
<dbReference type="Proteomes" id="UP000657006">
    <property type="component" value="Unassembled WGS sequence"/>
</dbReference>
<dbReference type="Pfam" id="PF00144">
    <property type="entry name" value="Beta-lactamase"/>
    <property type="match status" value="1"/>
</dbReference>
<keyword evidence="3" id="KW-1185">Reference proteome</keyword>
<dbReference type="Gene3D" id="3.40.710.10">
    <property type="entry name" value="DD-peptidase/beta-lactamase superfamily"/>
    <property type="match status" value="1"/>
</dbReference>
<dbReference type="PANTHER" id="PTHR43283">
    <property type="entry name" value="BETA-LACTAMASE-RELATED"/>
    <property type="match status" value="1"/>
</dbReference>
<dbReference type="SUPFAM" id="SSF56601">
    <property type="entry name" value="beta-lactamase/transpeptidase-like"/>
    <property type="match status" value="1"/>
</dbReference>
<comment type="caution">
    <text evidence="2">The sequence shown here is derived from an EMBL/GenBank/DDBJ whole genome shotgun (WGS) entry which is preliminary data.</text>
</comment>
<dbReference type="InterPro" id="IPR012338">
    <property type="entry name" value="Beta-lactam/transpept-like"/>
</dbReference>
<dbReference type="AlphaFoldDB" id="A0A926I2X3"/>
<dbReference type="PANTHER" id="PTHR43283:SF7">
    <property type="entry name" value="BETA-LACTAMASE-RELATED DOMAIN-CONTAINING PROTEIN"/>
    <property type="match status" value="1"/>
</dbReference>
<sequence length="596" mass="67435">MDLQVQIKALKYLLRLMNGEIDKMPHAKYTPQKEKYYIRAANTAFFNRVPPASQGVPAEQVEALFRGLAGERGVNAHSLLLLRHGHVIAEGYWSPYRPDYAHITHSMCKSIVSMAIGIGAGEGILALNETVADIFPDLITLFTPKNVKSITIQHLLTMSSGSKFNELNSLLEDDWLKGYLETDTSFEPGSRFEYNSLNTYVLGAILRQKTGQSLCEYLKPRLFDPLGIDPVHWEQCPMGREKGGWGLLLLPEDMAKLGQLYLQQGRWQGQQLIPKDWVRDSTKVQIHQKVDPTTTGYGYQIWTLEDGAFLFNGMFGQSVYVFPEQDMVIVLTSGAQNFLPEGKATPYIQRFMQGVASSNPPSLDSERAMDSLRFTQSHLTYGRPIPEYMPEERPSLFKVIQRRLKPTKKIDSARTVLPDWAAALHGKTLQLSGPCGSLFPFMLQCMHNNFSSGLESISFAVEGDALLMECVEGETVNRIPIGIGLPHYGDCSIKRDIYTVGSQVWKTIDEDENPVLIFTISFIEMSNTRIIKLFLEPDPIHVEMDEEPSMTEALRNLSMGMLESMKEKIPFKKNQEYLLYRIERLMAPRAEASWKE</sequence>
<dbReference type="InterPro" id="IPR001466">
    <property type="entry name" value="Beta-lactam-related"/>
</dbReference>
<dbReference type="RefSeq" id="WP_177714199.1">
    <property type="nucleotide sequence ID" value="NZ_JACRSQ010000024.1"/>
</dbReference>
<evidence type="ECO:0000313" key="2">
    <source>
        <dbReference type="EMBL" id="MBC8544536.1"/>
    </source>
</evidence>
<keyword evidence="2" id="KW-0378">Hydrolase</keyword>
<evidence type="ECO:0000259" key="1">
    <source>
        <dbReference type="Pfam" id="PF00144"/>
    </source>
</evidence>
<protein>
    <submittedName>
        <fullName evidence="2">Serine hydrolase</fullName>
    </submittedName>
</protein>
<name>A0A926I2X3_9FIRM</name>
<gene>
    <name evidence="2" type="ORF">H8730_13395</name>
</gene>
<reference evidence="2" key="1">
    <citation type="submission" date="2020-08" db="EMBL/GenBank/DDBJ databases">
        <title>Genome public.</title>
        <authorList>
            <person name="Liu C."/>
            <person name="Sun Q."/>
        </authorList>
    </citation>
    <scope>NUCLEOTIDE SEQUENCE</scope>
    <source>
        <strain evidence="2">NSJ-32</strain>
    </source>
</reference>
<dbReference type="InterPro" id="IPR050789">
    <property type="entry name" value="Diverse_Enzym_Activities"/>
</dbReference>